<dbReference type="AlphaFoldDB" id="A0A8H6I8R3"/>
<evidence type="ECO:0000313" key="2">
    <source>
        <dbReference type="Proteomes" id="UP000521943"/>
    </source>
</evidence>
<organism evidence="1 2">
    <name type="scientific">Ephemerocybe angulata</name>
    <dbReference type="NCBI Taxonomy" id="980116"/>
    <lineage>
        <taxon>Eukaryota</taxon>
        <taxon>Fungi</taxon>
        <taxon>Dikarya</taxon>
        <taxon>Basidiomycota</taxon>
        <taxon>Agaricomycotina</taxon>
        <taxon>Agaricomycetes</taxon>
        <taxon>Agaricomycetidae</taxon>
        <taxon>Agaricales</taxon>
        <taxon>Agaricineae</taxon>
        <taxon>Psathyrellaceae</taxon>
        <taxon>Ephemerocybe</taxon>
    </lineage>
</organism>
<reference evidence="1 2" key="1">
    <citation type="submission" date="2020-07" db="EMBL/GenBank/DDBJ databases">
        <title>Comparative genomics of pyrophilous fungi reveals a link between fire events and developmental genes.</title>
        <authorList>
            <consortium name="DOE Joint Genome Institute"/>
            <person name="Steindorff A.S."/>
            <person name="Carver A."/>
            <person name="Calhoun S."/>
            <person name="Stillman K."/>
            <person name="Liu H."/>
            <person name="Lipzen A."/>
            <person name="Pangilinan J."/>
            <person name="Labutti K."/>
            <person name="Bruns T.D."/>
            <person name="Grigoriev I.V."/>
        </authorList>
    </citation>
    <scope>NUCLEOTIDE SEQUENCE [LARGE SCALE GENOMIC DNA]</scope>
    <source>
        <strain evidence="1 2">CBS 144469</strain>
    </source>
</reference>
<proteinExistence type="predicted"/>
<evidence type="ECO:0000313" key="1">
    <source>
        <dbReference type="EMBL" id="KAF6759882.1"/>
    </source>
</evidence>
<accession>A0A8H6I8R3</accession>
<name>A0A8H6I8R3_9AGAR</name>
<keyword evidence="2" id="KW-1185">Reference proteome</keyword>
<dbReference type="EMBL" id="JACGCI010000014">
    <property type="protein sequence ID" value="KAF6759882.1"/>
    <property type="molecule type" value="Genomic_DNA"/>
</dbReference>
<gene>
    <name evidence="1" type="ORF">DFP72DRAFT_844004</name>
</gene>
<comment type="caution">
    <text evidence="1">The sequence shown here is derived from an EMBL/GenBank/DDBJ whole genome shotgun (WGS) entry which is preliminary data.</text>
</comment>
<sequence length="229" mass="24286">MSTRQLGASPGAIFTPDLPIALSYAELSAGTCLNCAKTCQRETSSSRTRVGCGLLMIGSNNILGAPELLGEREGNGVARFVCGALRKHKYWRLQTRSAYSAPKLPTRAVRGTPQPRVPRFESSPIHNPWSFLAAAVAVLVRVVMGAWTGGVFGSMLAASDQADLKTSVHRELVNPRGKTDDLVGQIVGSCPECGKEPTFTDQLIIASVQNSDDSPKKAGNLGKAYAIAS</sequence>
<protein>
    <submittedName>
        <fullName evidence="1">Uncharacterized protein</fullName>
    </submittedName>
</protein>
<dbReference type="Proteomes" id="UP000521943">
    <property type="component" value="Unassembled WGS sequence"/>
</dbReference>